<organism evidence="2 3">
    <name type="scientific">Dorea longicatena DSM 13814</name>
    <dbReference type="NCBI Taxonomy" id="411462"/>
    <lineage>
        <taxon>Bacteria</taxon>
        <taxon>Bacillati</taxon>
        <taxon>Bacillota</taxon>
        <taxon>Clostridia</taxon>
        <taxon>Lachnospirales</taxon>
        <taxon>Lachnospiraceae</taxon>
        <taxon>Dorea</taxon>
    </lineage>
</organism>
<reference evidence="2 3" key="2">
    <citation type="submission" date="2007-04" db="EMBL/GenBank/DDBJ databases">
        <title>Draft genome sequence of Dorea longicatena (DSM 13814).</title>
        <authorList>
            <person name="Sudarsanam P."/>
            <person name="Ley R."/>
            <person name="Guruge J."/>
            <person name="Turnbaugh P.J."/>
            <person name="Mahowald M."/>
            <person name="Liep D."/>
            <person name="Gordon J."/>
        </authorList>
    </citation>
    <scope>NUCLEOTIDE SEQUENCE [LARGE SCALE GENOMIC DNA]</scope>
    <source>
        <strain evidence="2 3">DSM 13814</strain>
    </source>
</reference>
<comment type="caution">
    <text evidence="2">The sequence shown here is derived from an EMBL/GenBank/DDBJ whole genome shotgun (WGS) entry which is preliminary data.</text>
</comment>
<gene>
    <name evidence="2" type="ORF">DORLON_01346</name>
</gene>
<dbReference type="HOGENOM" id="CLU_3199069_0_0_9"/>
<reference evidence="2 3" key="1">
    <citation type="submission" date="2007-03" db="EMBL/GenBank/DDBJ databases">
        <authorList>
            <person name="Fulton L."/>
            <person name="Clifton S."/>
            <person name="Fulton B."/>
            <person name="Xu J."/>
            <person name="Minx P."/>
            <person name="Pepin K.H."/>
            <person name="Johnson M."/>
            <person name="Thiruvilangam P."/>
            <person name="Bhonagiri V."/>
            <person name="Nash W.E."/>
            <person name="Mardis E.R."/>
            <person name="Wilson R.K."/>
        </authorList>
    </citation>
    <scope>NUCLEOTIDE SEQUENCE [LARGE SCALE GENOMIC DNA]</scope>
    <source>
        <strain evidence="2 3">DSM 13814</strain>
    </source>
</reference>
<name>A6BGC4_9FIRM</name>
<evidence type="ECO:0000313" key="2">
    <source>
        <dbReference type="EMBL" id="EDM63335.1"/>
    </source>
</evidence>
<dbReference type="AlphaFoldDB" id="A6BGC4"/>
<dbReference type="EMBL" id="AAXB02000005">
    <property type="protein sequence ID" value="EDM63335.1"/>
    <property type="molecule type" value="Genomic_DNA"/>
</dbReference>
<accession>A6BGC4</accession>
<proteinExistence type="predicted"/>
<dbReference type="Proteomes" id="UP000004016">
    <property type="component" value="Unassembled WGS sequence"/>
</dbReference>
<feature type="compositionally biased region" description="Basic and acidic residues" evidence="1">
    <location>
        <begin position="9"/>
        <end position="22"/>
    </location>
</feature>
<evidence type="ECO:0000313" key="3">
    <source>
        <dbReference type="Proteomes" id="UP000004016"/>
    </source>
</evidence>
<protein>
    <submittedName>
        <fullName evidence="2">Uncharacterized protein</fullName>
    </submittedName>
</protein>
<feature type="region of interest" description="Disordered" evidence="1">
    <location>
        <begin position="1"/>
        <end position="22"/>
    </location>
</feature>
<evidence type="ECO:0000256" key="1">
    <source>
        <dbReference type="SAM" id="MobiDB-lite"/>
    </source>
</evidence>
<sequence>MQGQTIRKKVIENGRKRNDARTSVDGADWKSLFRRIRMGRRVVGE</sequence>